<feature type="chain" id="PRO_5036472328" evidence="2">
    <location>
        <begin position="20"/>
        <end position="141"/>
    </location>
</feature>
<gene>
    <name evidence="3" type="ORF">NPIL_594571</name>
</gene>
<organism evidence="3 4">
    <name type="scientific">Nephila pilipes</name>
    <name type="common">Giant wood spider</name>
    <name type="synonym">Nephila maculata</name>
    <dbReference type="NCBI Taxonomy" id="299642"/>
    <lineage>
        <taxon>Eukaryota</taxon>
        <taxon>Metazoa</taxon>
        <taxon>Ecdysozoa</taxon>
        <taxon>Arthropoda</taxon>
        <taxon>Chelicerata</taxon>
        <taxon>Arachnida</taxon>
        <taxon>Araneae</taxon>
        <taxon>Araneomorphae</taxon>
        <taxon>Entelegynae</taxon>
        <taxon>Araneoidea</taxon>
        <taxon>Nephilidae</taxon>
        <taxon>Nephila</taxon>
    </lineage>
</organism>
<keyword evidence="4" id="KW-1185">Reference proteome</keyword>
<feature type="signal peptide" evidence="2">
    <location>
        <begin position="1"/>
        <end position="19"/>
    </location>
</feature>
<name>A0A8X6IAT3_NEPPI</name>
<sequence length="141" mass="16318">MVLLVHLTCCVFQLISVPSQKERSRKIQAQGTDKSYPRLMSANQQAVLGPRSKKYWNFKKVNWGNFEKMTDRELGGEREEGKLDPSQSSENLVYNLRKTIQFCVKACVTRGNVKCFWSPELEKHKKKRDRPRGNLSSQKAI</sequence>
<dbReference type="EMBL" id="BMAW01043229">
    <property type="protein sequence ID" value="GFS38284.1"/>
    <property type="molecule type" value="Genomic_DNA"/>
</dbReference>
<proteinExistence type="predicted"/>
<keyword evidence="2" id="KW-0732">Signal</keyword>
<accession>A0A8X6IAT3</accession>
<evidence type="ECO:0000256" key="2">
    <source>
        <dbReference type="SAM" id="SignalP"/>
    </source>
</evidence>
<comment type="caution">
    <text evidence="3">The sequence shown here is derived from an EMBL/GenBank/DDBJ whole genome shotgun (WGS) entry which is preliminary data.</text>
</comment>
<dbReference type="AlphaFoldDB" id="A0A8X6IAT3"/>
<evidence type="ECO:0000256" key="1">
    <source>
        <dbReference type="SAM" id="MobiDB-lite"/>
    </source>
</evidence>
<protein>
    <submittedName>
        <fullName evidence="3">Uncharacterized protein</fullName>
    </submittedName>
</protein>
<reference evidence="3" key="1">
    <citation type="submission" date="2020-08" db="EMBL/GenBank/DDBJ databases">
        <title>Multicomponent nature underlies the extraordinary mechanical properties of spider dragline silk.</title>
        <authorList>
            <person name="Kono N."/>
            <person name="Nakamura H."/>
            <person name="Mori M."/>
            <person name="Yoshida Y."/>
            <person name="Ohtoshi R."/>
            <person name="Malay A.D."/>
            <person name="Moran D.A.P."/>
            <person name="Tomita M."/>
            <person name="Numata K."/>
            <person name="Arakawa K."/>
        </authorList>
    </citation>
    <scope>NUCLEOTIDE SEQUENCE</scope>
</reference>
<evidence type="ECO:0000313" key="4">
    <source>
        <dbReference type="Proteomes" id="UP000887013"/>
    </source>
</evidence>
<dbReference type="Proteomes" id="UP000887013">
    <property type="component" value="Unassembled WGS sequence"/>
</dbReference>
<feature type="region of interest" description="Disordered" evidence="1">
    <location>
        <begin position="122"/>
        <end position="141"/>
    </location>
</feature>
<evidence type="ECO:0000313" key="3">
    <source>
        <dbReference type="EMBL" id="GFS38284.1"/>
    </source>
</evidence>